<accession>R4KEU5</accession>
<dbReference type="GO" id="GO:0046394">
    <property type="term" value="P:carboxylic acid biosynthetic process"/>
    <property type="evidence" value="ECO:0007669"/>
    <property type="project" value="UniProtKB-ARBA"/>
</dbReference>
<dbReference type="InterPro" id="IPR043132">
    <property type="entry name" value="BCAT-like_C"/>
</dbReference>
<evidence type="ECO:0000256" key="3">
    <source>
        <dbReference type="ARBA" id="ARBA00022898"/>
    </source>
</evidence>
<keyword evidence="6" id="KW-0456">Lyase</keyword>
<dbReference type="Gene3D" id="3.20.10.10">
    <property type="entry name" value="D-amino Acid Aminotransferase, subunit A, domain 2"/>
    <property type="match status" value="1"/>
</dbReference>
<protein>
    <submittedName>
        <fullName evidence="6">Branched-chain amino acid aminotransferase/4-amino-4-deoxychorismate lyase</fullName>
    </submittedName>
</protein>
<dbReference type="PANTHER" id="PTHR42743">
    <property type="entry name" value="AMINO-ACID AMINOTRANSFERASE"/>
    <property type="match status" value="1"/>
</dbReference>
<dbReference type="Pfam" id="PF01063">
    <property type="entry name" value="Aminotran_4"/>
    <property type="match status" value="1"/>
</dbReference>
<dbReference type="RefSeq" id="WP_006522157.1">
    <property type="nucleotide sequence ID" value="NC_021184.1"/>
</dbReference>
<dbReference type="InterPro" id="IPR036038">
    <property type="entry name" value="Aminotransferase-like"/>
</dbReference>
<keyword evidence="6" id="KW-0032">Aminotransferase</keyword>
<dbReference type="InterPro" id="IPR001544">
    <property type="entry name" value="Aminotrans_IV"/>
</dbReference>
<dbReference type="HOGENOM" id="CLU_020844_2_0_9"/>
<dbReference type="STRING" id="767817.Desgi_2296"/>
<evidence type="ECO:0000313" key="7">
    <source>
        <dbReference type="Proteomes" id="UP000013520"/>
    </source>
</evidence>
<keyword evidence="6" id="KW-0808">Transferase</keyword>
<dbReference type="CDD" id="cd00449">
    <property type="entry name" value="PLPDE_IV"/>
    <property type="match status" value="1"/>
</dbReference>
<dbReference type="InterPro" id="IPR018300">
    <property type="entry name" value="Aminotrans_IV_CS"/>
</dbReference>
<dbReference type="KEGG" id="dgi:Desgi_2296"/>
<dbReference type="eggNOG" id="COG0115">
    <property type="taxonomic scope" value="Bacteria"/>
</dbReference>
<proteinExistence type="inferred from homology"/>
<dbReference type="GO" id="GO:0008652">
    <property type="term" value="P:amino acid biosynthetic process"/>
    <property type="evidence" value="ECO:0007669"/>
    <property type="project" value="UniProtKB-ARBA"/>
</dbReference>
<dbReference type="PANTHER" id="PTHR42743:SF11">
    <property type="entry name" value="AMINODEOXYCHORISMATE LYASE"/>
    <property type="match status" value="1"/>
</dbReference>
<evidence type="ECO:0000256" key="4">
    <source>
        <dbReference type="RuleBase" id="RU004106"/>
    </source>
</evidence>
<dbReference type="PROSITE" id="PS00770">
    <property type="entry name" value="AA_TRANSFER_CLASS_4"/>
    <property type="match status" value="1"/>
</dbReference>
<dbReference type="Gene3D" id="3.30.470.10">
    <property type="match status" value="1"/>
</dbReference>
<keyword evidence="3 5" id="KW-0663">Pyridoxal phosphate</keyword>
<evidence type="ECO:0000256" key="5">
    <source>
        <dbReference type="RuleBase" id="RU004516"/>
    </source>
</evidence>
<dbReference type="InterPro" id="IPR050571">
    <property type="entry name" value="Class-IV_PLP-Dep_Aminotrnsfr"/>
</dbReference>
<dbReference type="Proteomes" id="UP000013520">
    <property type="component" value="Chromosome"/>
</dbReference>
<organism evidence="6 7">
    <name type="scientific">Desulfoscipio gibsoniae DSM 7213</name>
    <dbReference type="NCBI Taxonomy" id="767817"/>
    <lineage>
        <taxon>Bacteria</taxon>
        <taxon>Bacillati</taxon>
        <taxon>Bacillota</taxon>
        <taxon>Clostridia</taxon>
        <taxon>Eubacteriales</taxon>
        <taxon>Desulfallaceae</taxon>
        <taxon>Desulfoscipio</taxon>
    </lineage>
</organism>
<name>R4KEU5_9FIRM</name>
<keyword evidence="7" id="KW-1185">Reference proteome</keyword>
<sequence length="278" mass="31087">MQEYFIVNKKNTYHGKIDINVKDMGLLYGYSLFETMLIKKAEPVFLKQHLKRLISSSAELGMGVCDGHNELMSLCRKAVILSGIKDGLLRLTVTAGNGSCDDGNAIVFVKEGVPYKEEHYSKGFKLITLDFPRNEKSPIVRHKTANYLENFLGRQEANRRGCDEGLFINTQGMVAEGTVSNIFIVNKGKLITPPAEAGLLPGIVRRWVIEYTKELGLTCIEANFTRFDLLQTKECFVTNSLMGIMPVTKVDSAIIGTGLPGGVTRQIMKFYKFFIENQ</sequence>
<dbReference type="FunFam" id="3.20.10.10:FF:000002">
    <property type="entry name" value="D-alanine aminotransferase"/>
    <property type="match status" value="1"/>
</dbReference>
<evidence type="ECO:0000256" key="2">
    <source>
        <dbReference type="ARBA" id="ARBA00009320"/>
    </source>
</evidence>
<dbReference type="GO" id="GO:0005829">
    <property type="term" value="C:cytosol"/>
    <property type="evidence" value="ECO:0007669"/>
    <property type="project" value="TreeGrafter"/>
</dbReference>
<evidence type="ECO:0000313" key="6">
    <source>
        <dbReference type="EMBL" id="AGL01718.1"/>
    </source>
</evidence>
<dbReference type="AlphaFoldDB" id="R4KEU5"/>
<dbReference type="GO" id="GO:0016829">
    <property type="term" value="F:lyase activity"/>
    <property type="evidence" value="ECO:0007669"/>
    <property type="project" value="UniProtKB-KW"/>
</dbReference>
<dbReference type="EMBL" id="CP003273">
    <property type="protein sequence ID" value="AGL01718.1"/>
    <property type="molecule type" value="Genomic_DNA"/>
</dbReference>
<dbReference type="InterPro" id="IPR043131">
    <property type="entry name" value="BCAT-like_N"/>
</dbReference>
<comment type="similarity">
    <text evidence="2 4">Belongs to the class-IV pyridoxal-phosphate-dependent aminotransferase family.</text>
</comment>
<evidence type="ECO:0000256" key="1">
    <source>
        <dbReference type="ARBA" id="ARBA00001933"/>
    </source>
</evidence>
<dbReference type="SUPFAM" id="SSF56752">
    <property type="entry name" value="D-aminoacid aminotransferase-like PLP-dependent enzymes"/>
    <property type="match status" value="1"/>
</dbReference>
<dbReference type="GO" id="GO:0008483">
    <property type="term" value="F:transaminase activity"/>
    <property type="evidence" value="ECO:0007669"/>
    <property type="project" value="UniProtKB-KW"/>
</dbReference>
<reference evidence="6 7" key="1">
    <citation type="submission" date="2012-01" db="EMBL/GenBank/DDBJ databases">
        <title>Complete sequence of Desulfotomaculum gibsoniae DSM 7213.</title>
        <authorList>
            <consortium name="US DOE Joint Genome Institute"/>
            <person name="Lucas S."/>
            <person name="Han J."/>
            <person name="Lapidus A."/>
            <person name="Cheng J.-F."/>
            <person name="Goodwin L."/>
            <person name="Pitluck S."/>
            <person name="Peters L."/>
            <person name="Ovchinnikova G."/>
            <person name="Teshima H."/>
            <person name="Detter J.C."/>
            <person name="Han C."/>
            <person name="Tapia R."/>
            <person name="Land M."/>
            <person name="Hauser L."/>
            <person name="Kyrpides N."/>
            <person name="Ivanova N."/>
            <person name="Pagani I."/>
            <person name="Parshina S."/>
            <person name="Plugge C."/>
            <person name="Muyzer G."/>
            <person name="Kuever J."/>
            <person name="Ivanova A."/>
            <person name="Nazina T."/>
            <person name="Klenk H.-P."/>
            <person name="Brambilla E."/>
            <person name="Spring S."/>
            <person name="Stams A.F."/>
            <person name="Woyke T."/>
        </authorList>
    </citation>
    <scope>NUCLEOTIDE SEQUENCE [LARGE SCALE GENOMIC DNA]</scope>
    <source>
        <strain evidence="6 7">DSM 7213</strain>
    </source>
</reference>
<gene>
    <name evidence="6" type="ORF">Desgi_2296</name>
</gene>
<dbReference type="OrthoDB" id="9805628at2"/>
<comment type="cofactor">
    <cofactor evidence="1 5">
        <name>pyridoxal 5'-phosphate</name>
        <dbReference type="ChEBI" id="CHEBI:597326"/>
    </cofactor>
</comment>